<gene>
    <name evidence="1" type="ORF">EJ02DRAFT_163425</name>
</gene>
<accession>A0A6A5SSK3</accession>
<dbReference type="AlphaFoldDB" id="A0A6A5SSK3"/>
<sequence>MRLAGSYLFLPCPRSLLPIFERHVDAACLACRPVRRLFIRLPPFLCSACSFTSTAAITHSFAAWRSLLTTQLVFTLFDRRYLFHICSFFLFIVTRCELSIITRSKPSTGDTKTRSKLFWN</sequence>
<evidence type="ECO:0000313" key="2">
    <source>
        <dbReference type="Proteomes" id="UP000800038"/>
    </source>
</evidence>
<organism evidence="1 2">
    <name type="scientific">Clathrospora elynae</name>
    <dbReference type="NCBI Taxonomy" id="706981"/>
    <lineage>
        <taxon>Eukaryota</taxon>
        <taxon>Fungi</taxon>
        <taxon>Dikarya</taxon>
        <taxon>Ascomycota</taxon>
        <taxon>Pezizomycotina</taxon>
        <taxon>Dothideomycetes</taxon>
        <taxon>Pleosporomycetidae</taxon>
        <taxon>Pleosporales</taxon>
        <taxon>Diademaceae</taxon>
        <taxon>Clathrospora</taxon>
    </lineage>
</organism>
<name>A0A6A5SSK3_9PLEO</name>
<reference evidence="1" key="1">
    <citation type="journal article" date="2020" name="Stud. Mycol.">
        <title>101 Dothideomycetes genomes: a test case for predicting lifestyles and emergence of pathogens.</title>
        <authorList>
            <person name="Haridas S."/>
            <person name="Albert R."/>
            <person name="Binder M."/>
            <person name="Bloem J."/>
            <person name="Labutti K."/>
            <person name="Salamov A."/>
            <person name="Andreopoulos B."/>
            <person name="Baker S."/>
            <person name="Barry K."/>
            <person name="Bills G."/>
            <person name="Bluhm B."/>
            <person name="Cannon C."/>
            <person name="Castanera R."/>
            <person name="Culley D."/>
            <person name="Daum C."/>
            <person name="Ezra D."/>
            <person name="Gonzalez J."/>
            <person name="Henrissat B."/>
            <person name="Kuo A."/>
            <person name="Liang C."/>
            <person name="Lipzen A."/>
            <person name="Lutzoni F."/>
            <person name="Magnuson J."/>
            <person name="Mondo S."/>
            <person name="Nolan M."/>
            <person name="Ohm R."/>
            <person name="Pangilinan J."/>
            <person name="Park H.-J."/>
            <person name="Ramirez L."/>
            <person name="Alfaro M."/>
            <person name="Sun H."/>
            <person name="Tritt A."/>
            <person name="Yoshinaga Y."/>
            <person name="Zwiers L.-H."/>
            <person name="Turgeon B."/>
            <person name="Goodwin S."/>
            <person name="Spatafora J."/>
            <person name="Crous P."/>
            <person name="Grigoriev I."/>
        </authorList>
    </citation>
    <scope>NUCLEOTIDE SEQUENCE</scope>
    <source>
        <strain evidence="1">CBS 161.51</strain>
    </source>
</reference>
<keyword evidence="2" id="KW-1185">Reference proteome</keyword>
<protein>
    <submittedName>
        <fullName evidence="1">Uncharacterized protein</fullName>
    </submittedName>
</protein>
<dbReference type="EMBL" id="ML976033">
    <property type="protein sequence ID" value="KAF1942632.1"/>
    <property type="molecule type" value="Genomic_DNA"/>
</dbReference>
<dbReference type="Proteomes" id="UP000800038">
    <property type="component" value="Unassembled WGS sequence"/>
</dbReference>
<proteinExistence type="predicted"/>
<evidence type="ECO:0000313" key="1">
    <source>
        <dbReference type="EMBL" id="KAF1942632.1"/>
    </source>
</evidence>